<proteinExistence type="predicted"/>
<accession>A0A327QCU9</accession>
<organism evidence="13 14">
    <name type="scientific">Chitinophaga skermanii</name>
    <dbReference type="NCBI Taxonomy" id="331697"/>
    <lineage>
        <taxon>Bacteria</taxon>
        <taxon>Pseudomonadati</taxon>
        <taxon>Bacteroidota</taxon>
        <taxon>Chitinophagia</taxon>
        <taxon>Chitinophagales</taxon>
        <taxon>Chitinophagaceae</taxon>
        <taxon>Chitinophaga</taxon>
    </lineage>
</organism>
<dbReference type="Pfam" id="PF00512">
    <property type="entry name" value="HisKA"/>
    <property type="match status" value="1"/>
</dbReference>
<evidence type="ECO:0000256" key="5">
    <source>
        <dbReference type="ARBA" id="ARBA00022741"/>
    </source>
</evidence>
<dbReference type="InterPro" id="IPR005467">
    <property type="entry name" value="His_kinase_dom"/>
</dbReference>
<dbReference type="PROSITE" id="PS50110">
    <property type="entry name" value="RESPONSE_REGULATORY"/>
    <property type="match status" value="1"/>
</dbReference>
<feature type="modified residue" description="4-aspartylphosphate" evidence="9">
    <location>
        <position position="61"/>
    </location>
</feature>
<name>A0A327QCU9_9BACT</name>
<dbReference type="SMART" id="SM00448">
    <property type="entry name" value="REC"/>
    <property type="match status" value="1"/>
</dbReference>
<dbReference type="InterPro" id="IPR003594">
    <property type="entry name" value="HATPase_dom"/>
</dbReference>
<dbReference type="Pfam" id="PF02518">
    <property type="entry name" value="HATPase_c"/>
    <property type="match status" value="1"/>
</dbReference>
<evidence type="ECO:0000256" key="6">
    <source>
        <dbReference type="ARBA" id="ARBA00022777"/>
    </source>
</evidence>
<keyword evidence="8" id="KW-0902">Two-component regulatory system</keyword>
<dbReference type="PANTHER" id="PTHR43065">
    <property type="entry name" value="SENSOR HISTIDINE KINASE"/>
    <property type="match status" value="1"/>
</dbReference>
<evidence type="ECO:0000256" key="2">
    <source>
        <dbReference type="ARBA" id="ARBA00012438"/>
    </source>
</evidence>
<dbReference type="CDD" id="cd00082">
    <property type="entry name" value="HisKA"/>
    <property type="match status" value="1"/>
</dbReference>
<dbReference type="Gene3D" id="1.10.287.130">
    <property type="match status" value="1"/>
</dbReference>
<dbReference type="PROSITE" id="PS50112">
    <property type="entry name" value="PAS"/>
    <property type="match status" value="1"/>
</dbReference>
<sequence length="482" mass="54947">MTSMKKQVKILMIDDDEDDYFLVQTLLQDLRGQEYIVDWAPTYNKALAIIAQKEHELYLVDYRLGAHTGIDVLEYFKSIDYRAPVIMLTGKGDYLIDQAAASAGAADYLVKGEFTGLTLERAIRYAINEWHHLQKIEESQRKYFGIFERSHDIIILADCDYRIIDVNPSALKRLQYTKEELLEMDLPQLFYLPNEGQLFVEHMCEGDNNLNQKAYSFTTSHQQKLDVLLNASLLDEKNHVYLLVAEDVTDKNRKDQERRQQDKFAVTGRIARIIAHEVRNPLTNILLAVSQFRQDPPPDEDEADAYLGIVERNCERINQLITELLQTTRLPELDMQAHPINNLLQNALEQAADRLQLAGIKVETSFLPHNAVVEADKDKILIAFLNLIINAIEAMEGQNGLLRIEMDETSKYINIHIIDNGCGISEEGRARLFDPFFTSKKKGNGLGLTSTQTIILSHKGNIFVESEVGTGSTFTIILPKLY</sequence>
<dbReference type="InterPro" id="IPR036097">
    <property type="entry name" value="HisK_dim/P_sf"/>
</dbReference>
<dbReference type="EC" id="2.7.13.3" evidence="2"/>
<keyword evidence="7" id="KW-0067">ATP-binding</keyword>
<keyword evidence="3 9" id="KW-0597">Phosphoprotein</keyword>
<evidence type="ECO:0000256" key="8">
    <source>
        <dbReference type="ARBA" id="ARBA00023012"/>
    </source>
</evidence>
<evidence type="ECO:0000313" key="13">
    <source>
        <dbReference type="EMBL" id="RAJ01624.1"/>
    </source>
</evidence>
<evidence type="ECO:0000259" key="12">
    <source>
        <dbReference type="PROSITE" id="PS50112"/>
    </source>
</evidence>
<dbReference type="SMART" id="SM00387">
    <property type="entry name" value="HATPase_c"/>
    <property type="match status" value="1"/>
</dbReference>
<dbReference type="SMART" id="SM00091">
    <property type="entry name" value="PAS"/>
    <property type="match status" value="1"/>
</dbReference>
<keyword evidence="4" id="KW-0808">Transferase</keyword>
<evidence type="ECO:0000259" key="10">
    <source>
        <dbReference type="PROSITE" id="PS50109"/>
    </source>
</evidence>
<dbReference type="Proteomes" id="UP000249547">
    <property type="component" value="Unassembled WGS sequence"/>
</dbReference>
<dbReference type="PRINTS" id="PR00344">
    <property type="entry name" value="BCTRLSENSOR"/>
</dbReference>
<evidence type="ECO:0000256" key="9">
    <source>
        <dbReference type="PROSITE-ProRule" id="PRU00169"/>
    </source>
</evidence>
<dbReference type="Gene3D" id="3.30.565.10">
    <property type="entry name" value="Histidine kinase-like ATPase, C-terminal domain"/>
    <property type="match status" value="1"/>
</dbReference>
<keyword evidence="5" id="KW-0547">Nucleotide-binding</keyword>
<dbReference type="Pfam" id="PF00072">
    <property type="entry name" value="Response_reg"/>
    <property type="match status" value="1"/>
</dbReference>
<dbReference type="InterPro" id="IPR003661">
    <property type="entry name" value="HisK_dim/P_dom"/>
</dbReference>
<evidence type="ECO:0000259" key="11">
    <source>
        <dbReference type="PROSITE" id="PS50110"/>
    </source>
</evidence>
<reference evidence="13 14" key="1">
    <citation type="submission" date="2018-06" db="EMBL/GenBank/DDBJ databases">
        <title>Genomic Encyclopedia of Archaeal and Bacterial Type Strains, Phase II (KMG-II): from individual species to whole genera.</title>
        <authorList>
            <person name="Goeker M."/>
        </authorList>
    </citation>
    <scope>NUCLEOTIDE SEQUENCE [LARGE SCALE GENOMIC DNA]</scope>
    <source>
        <strain evidence="13 14">DSM 23857</strain>
    </source>
</reference>
<dbReference type="Gene3D" id="3.40.50.2300">
    <property type="match status" value="1"/>
</dbReference>
<gene>
    <name evidence="13" type="ORF">LX64_03841</name>
</gene>
<feature type="domain" description="Histidine kinase" evidence="10">
    <location>
        <begin position="273"/>
        <end position="482"/>
    </location>
</feature>
<dbReference type="InterPro" id="IPR011006">
    <property type="entry name" value="CheY-like_superfamily"/>
</dbReference>
<dbReference type="Gene3D" id="3.30.450.20">
    <property type="entry name" value="PAS domain"/>
    <property type="match status" value="1"/>
</dbReference>
<dbReference type="CDD" id="cd00130">
    <property type="entry name" value="PAS"/>
    <property type="match status" value="1"/>
</dbReference>
<keyword evidence="14" id="KW-1185">Reference proteome</keyword>
<dbReference type="PROSITE" id="PS50109">
    <property type="entry name" value="HIS_KIN"/>
    <property type="match status" value="1"/>
</dbReference>
<keyword evidence="6" id="KW-0418">Kinase</keyword>
<dbReference type="SUPFAM" id="SSF55874">
    <property type="entry name" value="ATPase domain of HSP90 chaperone/DNA topoisomerase II/histidine kinase"/>
    <property type="match status" value="1"/>
</dbReference>
<dbReference type="SMART" id="SM00388">
    <property type="entry name" value="HisKA"/>
    <property type="match status" value="1"/>
</dbReference>
<evidence type="ECO:0000256" key="1">
    <source>
        <dbReference type="ARBA" id="ARBA00000085"/>
    </source>
</evidence>
<comment type="catalytic activity">
    <reaction evidence="1">
        <text>ATP + protein L-histidine = ADP + protein N-phospho-L-histidine.</text>
        <dbReference type="EC" id="2.7.13.3"/>
    </reaction>
</comment>
<dbReference type="GO" id="GO:0000155">
    <property type="term" value="F:phosphorelay sensor kinase activity"/>
    <property type="evidence" value="ECO:0007669"/>
    <property type="project" value="InterPro"/>
</dbReference>
<dbReference type="NCBIfam" id="TIGR00229">
    <property type="entry name" value="sensory_box"/>
    <property type="match status" value="1"/>
</dbReference>
<dbReference type="AlphaFoldDB" id="A0A327QCU9"/>
<dbReference type="EMBL" id="QLLL01000007">
    <property type="protein sequence ID" value="RAJ01624.1"/>
    <property type="molecule type" value="Genomic_DNA"/>
</dbReference>
<feature type="domain" description="Response regulatory" evidence="11">
    <location>
        <begin position="9"/>
        <end position="126"/>
    </location>
</feature>
<dbReference type="InterPro" id="IPR036890">
    <property type="entry name" value="HATPase_C_sf"/>
</dbReference>
<dbReference type="CDD" id="cd00156">
    <property type="entry name" value="REC"/>
    <property type="match status" value="1"/>
</dbReference>
<dbReference type="InterPro" id="IPR004358">
    <property type="entry name" value="Sig_transdc_His_kin-like_C"/>
</dbReference>
<dbReference type="SUPFAM" id="SSF52172">
    <property type="entry name" value="CheY-like"/>
    <property type="match status" value="1"/>
</dbReference>
<dbReference type="SUPFAM" id="SSF55785">
    <property type="entry name" value="PYP-like sensor domain (PAS domain)"/>
    <property type="match status" value="1"/>
</dbReference>
<evidence type="ECO:0000256" key="7">
    <source>
        <dbReference type="ARBA" id="ARBA00022840"/>
    </source>
</evidence>
<dbReference type="PANTHER" id="PTHR43065:SF10">
    <property type="entry name" value="PEROXIDE STRESS-ACTIVATED HISTIDINE KINASE MAK3"/>
    <property type="match status" value="1"/>
</dbReference>
<dbReference type="Pfam" id="PF13426">
    <property type="entry name" value="PAS_9"/>
    <property type="match status" value="1"/>
</dbReference>
<dbReference type="InterPro" id="IPR000014">
    <property type="entry name" value="PAS"/>
</dbReference>
<dbReference type="InterPro" id="IPR001789">
    <property type="entry name" value="Sig_transdc_resp-reg_receiver"/>
</dbReference>
<comment type="caution">
    <text evidence="13">The sequence shown here is derived from an EMBL/GenBank/DDBJ whole genome shotgun (WGS) entry which is preliminary data.</text>
</comment>
<feature type="domain" description="PAS" evidence="12">
    <location>
        <begin position="139"/>
        <end position="195"/>
    </location>
</feature>
<evidence type="ECO:0000313" key="14">
    <source>
        <dbReference type="Proteomes" id="UP000249547"/>
    </source>
</evidence>
<dbReference type="SUPFAM" id="SSF47384">
    <property type="entry name" value="Homodimeric domain of signal transducing histidine kinase"/>
    <property type="match status" value="1"/>
</dbReference>
<evidence type="ECO:0000256" key="3">
    <source>
        <dbReference type="ARBA" id="ARBA00022553"/>
    </source>
</evidence>
<evidence type="ECO:0000256" key="4">
    <source>
        <dbReference type="ARBA" id="ARBA00022679"/>
    </source>
</evidence>
<dbReference type="GO" id="GO:0005524">
    <property type="term" value="F:ATP binding"/>
    <property type="evidence" value="ECO:0007669"/>
    <property type="project" value="UniProtKB-KW"/>
</dbReference>
<dbReference type="InterPro" id="IPR035965">
    <property type="entry name" value="PAS-like_dom_sf"/>
</dbReference>
<protein>
    <recommendedName>
        <fullName evidence="2">histidine kinase</fullName>
        <ecNumber evidence="2">2.7.13.3</ecNumber>
    </recommendedName>
</protein>